<name>A0A382SD16_9ZZZZ</name>
<reference evidence="8" key="1">
    <citation type="submission" date="2018-05" db="EMBL/GenBank/DDBJ databases">
        <authorList>
            <person name="Lanie J.A."/>
            <person name="Ng W.-L."/>
            <person name="Kazmierczak K.M."/>
            <person name="Andrzejewski T.M."/>
            <person name="Davidsen T.M."/>
            <person name="Wayne K.J."/>
            <person name="Tettelin H."/>
            <person name="Glass J.I."/>
            <person name="Rusch D."/>
            <person name="Podicherti R."/>
            <person name="Tsui H.-C.T."/>
            <person name="Winkler M.E."/>
        </authorList>
    </citation>
    <scope>NUCLEOTIDE SEQUENCE</scope>
</reference>
<dbReference type="PANTHER" id="PTHR34296">
    <property type="entry name" value="TRANSCRIPTIONAL ACTIVATOR PROTEIN MED"/>
    <property type="match status" value="1"/>
</dbReference>
<evidence type="ECO:0000259" key="7">
    <source>
        <dbReference type="Pfam" id="PF02608"/>
    </source>
</evidence>
<dbReference type="GO" id="GO:0005886">
    <property type="term" value="C:plasma membrane"/>
    <property type="evidence" value="ECO:0007669"/>
    <property type="project" value="UniProtKB-SubCell"/>
</dbReference>
<accession>A0A382SD16</accession>
<keyword evidence="3" id="KW-1003">Cell membrane</keyword>
<evidence type="ECO:0000256" key="3">
    <source>
        <dbReference type="ARBA" id="ARBA00022475"/>
    </source>
</evidence>
<comment type="subcellular location">
    <subcellularLocation>
        <location evidence="1">Cell membrane</location>
        <topology evidence="1">Lipid-anchor</topology>
    </subcellularLocation>
</comment>
<dbReference type="InterPro" id="IPR003760">
    <property type="entry name" value="PnrA-like"/>
</dbReference>
<dbReference type="InterPro" id="IPR028082">
    <property type="entry name" value="Peripla_BP_I"/>
</dbReference>
<organism evidence="8">
    <name type="scientific">marine metagenome</name>
    <dbReference type="NCBI Taxonomy" id="408172"/>
    <lineage>
        <taxon>unclassified sequences</taxon>
        <taxon>metagenomes</taxon>
        <taxon>ecological metagenomes</taxon>
    </lineage>
</organism>
<dbReference type="Pfam" id="PF02608">
    <property type="entry name" value="Bmp"/>
    <property type="match status" value="1"/>
</dbReference>
<dbReference type="Gene3D" id="3.40.50.2300">
    <property type="match status" value="2"/>
</dbReference>
<evidence type="ECO:0000256" key="2">
    <source>
        <dbReference type="ARBA" id="ARBA00008610"/>
    </source>
</evidence>
<feature type="domain" description="ABC transporter substrate-binding protein PnrA-like" evidence="7">
    <location>
        <begin position="2"/>
        <end position="273"/>
    </location>
</feature>
<sequence length="283" mass="30048">YNAAEKFKADTGNDYMEFEAANNAQIEQGLRKLAQRGANVIVAMGFAMADAVSAVAAEYPDVNFTIVDVNWLQGDNLQQIVFKEHEGSFLVGMIAAMKSESGTVGFVGGMDIPLIRKFHGGYEQGAKYINPDINVLMNMTGTTPEAWNNPTKGAELTKAQIDKGADVIYQAAGGTGIGVLQAAADAGVYGIGVDANQNYMHPGSVLTSMLKRVDVAVYNAFKTTMDGTYETGVFTLGLAEDGVGWSLDEHNESLISADMKAAVEQAKADIISGKINVVDVSAQ</sequence>
<keyword evidence="6" id="KW-0449">Lipoprotein</keyword>
<evidence type="ECO:0000313" key="8">
    <source>
        <dbReference type="EMBL" id="SVD07763.1"/>
    </source>
</evidence>
<evidence type="ECO:0000256" key="1">
    <source>
        <dbReference type="ARBA" id="ARBA00004193"/>
    </source>
</evidence>
<dbReference type="AlphaFoldDB" id="A0A382SD16"/>
<feature type="non-terminal residue" evidence="8">
    <location>
        <position position="1"/>
    </location>
</feature>
<dbReference type="SUPFAM" id="SSF53822">
    <property type="entry name" value="Periplasmic binding protein-like I"/>
    <property type="match status" value="1"/>
</dbReference>
<keyword evidence="4" id="KW-0732">Signal</keyword>
<evidence type="ECO:0000256" key="4">
    <source>
        <dbReference type="ARBA" id="ARBA00022729"/>
    </source>
</evidence>
<dbReference type="InterPro" id="IPR050957">
    <property type="entry name" value="BMP_lipoprotein"/>
</dbReference>
<protein>
    <recommendedName>
        <fullName evidence="7">ABC transporter substrate-binding protein PnrA-like domain-containing protein</fullName>
    </recommendedName>
</protein>
<keyword evidence="5" id="KW-0472">Membrane</keyword>
<evidence type="ECO:0000256" key="5">
    <source>
        <dbReference type="ARBA" id="ARBA00023136"/>
    </source>
</evidence>
<dbReference type="EMBL" id="UINC01128182">
    <property type="protein sequence ID" value="SVD07763.1"/>
    <property type="molecule type" value="Genomic_DNA"/>
</dbReference>
<gene>
    <name evidence="8" type="ORF">METZ01_LOCUS360617</name>
</gene>
<dbReference type="PANTHER" id="PTHR34296:SF2">
    <property type="entry name" value="ABC TRANSPORTER GUANOSINE-BINDING PROTEIN NUPN"/>
    <property type="match status" value="1"/>
</dbReference>
<proteinExistence type="inferred from homology"/>
<comment type="similarity">
    <text evidence="2">Belongs to the BMP lipoprotein family.</text>
</comment>
<evidence type="ECO:0000256" key="6">
    <source>
        <dbReference type="ARBA" id="ARBA00023288"/>
    </source>
</evidence>
<dbReference type="CDD" id="cd06354">
    <property type="entry name" value="PBP1_PrnA-like"/>
    <property type="match status" value="1"/>
</dbReference>